<dbReference type="AlphaFoldDB" id="A0A061B8G6"/>
<feature type="domain" description="Small ribosomal subunit protein mS35 mitochondrial conserved" evidence="2">
    <location>
        <begin position="91"/>
        <end position="245"/>
    </location>
</feature>
<dbReference type="GO" id="GO:0032543">
    <property type="term" value="P:mitochondrial translation"/>
    <property type="evidence" value="ECO:0007669"/>
    <property type="project" value="InterPro"/>
</dbReference>
<feature type="region of interest" description="Disordered" evidence="1">
    <location>
        <begin position="247"/>
        <end position="268"/>
    </location>
</feature>
<dbReference type="EMBL" id="LK052942">
    <property type="protein sequence ID" value="CDR43193.1"/>
    <property type="molecule type" value="Genomic_DNA"/>
</dbReference>
<dbReference type="PANTHER" id="PTHR13490:SF0">
    <property type="entry name" value="SMALL RIBOSOMAL SUBUNIT PROTEIN MS35"/>
    <property type="match status" value="1"/>
</dbReference>
<evidence type="ECO:0000313" key="3">
    <source>
        <dbReference type="EMBL" id="CDR43193.1"/>
    </source>
</evidence>
<accession>A0A061B8G6</accession>
<dbReference type="GO" id="GO:0005763">
    <property type="term" value="C:mitochondrial small ribosomal subunit"/>
    <property type="evidence" value="ECO:0007669"/>
    <property type="project" value="TreeGrafter"/>
</dbReference>
<dbReference type="OrthoDB" id="283424at2759"/>
<dbReference type="PANTHER" id="PTHR13490">
    <property type="entry name" value="MITOCHONDRIAL 28S RIBOSOMAL PROTEIN S28"/>
    <property type="match status" value="1"/>
</dbReference>
<sequence>MRPTLLRAHQRAHQKTTFSVENVLNIFNKNARAGSAELNPLDWDHPIHKQPYDFGDFTTPTIMKMEKQRELLHYLRLEQHQFKDLVAYRKKFVPPSKEQFIAVRHQHYQGEEHPCSRRISIRVPVSALPLSSPEALHKFKLLAGARWHPPLPPSLKHPIENKSWKVHQGEKDEGVFEMSCDVFPYDRMNEKWCSDTLEKLLNEANDLKKETFADIPIDTRYRRKRLMKNGKLRRNITLANYPQEWLPAQAQQQQQAQVEAPAQEKAQA</sequence>
<name>A0A061B8G6_RHOTO</name>
<reference evidence="3" key="1">
    <citation type="journal article" date="2014" name="Genome Announc.">
        <title>Draft genome sequence of Rhodosporidium toruloides CECT1137, an oleaginous yeast of biotechnological interest.</title>
        <authorList>
            <person name="Morin N."/>
            <person name="Calcas X."/>
            <person name="Devillers H."/>
            <person name="Durrens P."/>
            <person name="Sherman D.J."/>
            <person name="Nicaud J.-M."/>
            <person name="Neuveglise C."/>
        </authorList>
    </citation>
    <scope>NUCLEOTIDE SEQUENCE</scope>
    <source>
        <strain evidence="3">CECT1137</strain>
    </source>
</reference>
<dbReference type="InterPro" id="IPR039848">
    <property type="entry name" value="Ribosomal_mS35_mt"/>
</dbReference>
<evidence type="ECO:0000259" key="2">
    <source>
        <dbReference type="Pfam" id="PF10213"/>
    </source>
</evidence>
<dbReference type="InterPro" id="IPR019349">
    <property type="entry name" value="Ribosomal_mS35_mit"/>
</dbReference>
<proteinExistence type="predicted"/>
<dbReference type="GO" id="GO:0003735">
    <property type="term" value="F:structural constituent of ribosome"/>
    <property type="evidence" value="ECO:0007669"/>
    <property type="project" value="InterPro"/>
</dbReference>
<dbReference type="Pfam" id="PF10213">
    <property type="entry name" value="MRP-S28"/>
    <property type="match status" value="1"/>
</dbReference>
<protein>
    <submittedName>
        <fullName evidence="3">RHTO0S07e09318g1_1</fullName>
    </submittedName>
</protein>
<organism evidence="3">
    <name type="scientific">Rhodotorula toruloides</name>
    <name type="common">Yeast</name>
    <name type="synonym">Rhodosporidium toruloides</name>
    <dbReference type="NCBI Taxonomy" id="5286"/>
    <lineage>
        <taxon>Eukaryota</taxon>
        <taxon>Fungi</taxon>
        <taxon>Dikarya</taxon>
        <taxon>Basidiomycota</taxon>
        <taxon>Pucciniomycotina</taxon>
        <taxon>Microbotryomycetes</taxon>
        <taxon>Sporidiobolales</taxon>
        <taxon>Sporidiobolaceae</taxon>
        <taxon>Rhodotorula</taxon>
    </lineage>
</organism>
<gene>
    <name evidence="3" type="ORF">RHTO0S_07e09318g</name>
</gene>
<evidence type="ECO:0000256" key="1">
    <source>
        <dbReference type="SAM" id="MobiDB-lite"/>
    </source>
</evidence>